<dbReference type="AlphaFoldDB" id="X0UFR8"/>
<gene>
    <name evidence="3" type="ORF">S01H1_23502</name>
</gene>
<proteinExistence type="inferred from homology"/>
<dbReference type="EMBL" id="BARS01013592">
    <property type="protein sequence ID" value="GAF98151.1"/>
    <property type="molecule type" value="Genomic_DNA"/>
</dbReference>
<name>X0UFR8_9ZZZZ</name>
<dbReference type="PANTHER" id="PTHR10803:SF3">
    <property type="entry name" value="ATPASE GET3"/>
    <property type="match status" value="1"/>
</dbReference>
<dbReference type="InterPro" id="IPR025723">
    <property type="entry name" value="ArsA/GET3_ATPase-like"/>
</dbReference>
<dbReference type="GO" id="GO:0016887">
    <property type="term" value="F:ATP hydrolysis activity"/>
    <property type="evidence" value="ECO:0007669"/>
    <property type="project" value="InterPro"/>
</dbReference>
<evidence type="ECO:0000313" key="3">
    <source>
        <dbReference type="EMBL" id="GAF98151.1"/>
    </source>
</evidence>
<comment type="similarity">
    <text evidence="1">Belongs to the arsA ATPase family.</text>
</comment>
<comment type="caution">
    <text evidence="3">The sequence shown here is derived from an EMBL/GenBank/DDBJ whole genome shotgun (WGS) entry which is preliminary data.</text>
</comment>
<dbReference type="SUPFAM" id="SSF52540">
    <property type="entry name" value="P-loop containing nucleoside triphosphate hydrolases"/>
    <property type="match status" value="1"/>
</dbReference>
<feature type="non-terminal residue" evidence="3">
    <location>
        <position position="1"/>
    </location>
</feature>
<feature type="domain" description="ArsA/GET3 Anion-transporting ATPase-like" evidence="2">
    <location>
        <begin position="6"/>
        <end position="109"/>
    </location>
</feature>
<protein>
    <recommendedName>
        <fullName evidence="2">ArsA/GET3 Anion-transporting ATPase-like domain-containing protein</fullName>
    </recommendedName>
</protein>
<dbReference type="Gene3D" id="3.40.50.300">
    <property type="entry name" value="P-loop containing nucleotide triphosphate hydrolases"/>
    <property type="match status" value="1"/>
</dbReference>
<evidence type="ECO:0000256" key="1">
    <source>
        <dbReference type="ARBA" id="ARBA00011040"/>
    </source>
</evidence>
<dbReference type="InterPro" id="IPR027417">
    <property type="entry name" value="P-loop_NTPase"/>
</dbReference>
<dbReference type="InterPro" id="IPR016300">
    <property type="entry name" value="ATPase_ArsA/GET3"/>
</dbReference>
<reference evidence="3" key="1">
    <citation type="journal article" date="2014" name="Front. Microbiol.">
        <title>High frequency of phylogenetically diverse reductive dehalogenase-homologous genes in deep subseafloor sedimentary metagenomes.</title>
        <authorList>
            <person name="Kawai M."/>
            <person name="Futagami T."/>
            <person name="Toyoda A."/>
            <person name="Takaki Y."/>
            <person name="Nishi S."/>
            <person name="Hori S."/>
            <person name="Arai W."/>
            <person name="Tsubouchi T."/>
            <person name="Morono Y."/>
            <person name="Uchiyama I."/>
            <person name="Ito T."/>
            <person name="Fujiyama A."/>
            <person name="Inagaki F."/>
            <person name="Takami H."/>
        </authorList>
    </citation>
    <scope>NUCLEOTIDE SEQUENCE</scope>
    <source>
        <strain evidence="3">Expedition CK06-06</strain>
    </source>
</reference>
<dbReference type="Pfam" id="PF02374">
    <property type="entry name" value="ArsA_ATPase"/>
    <property type="match status" value="1"/>
</dbReference>
<accession>X0UFR8</accession>
<organism evidence="3">
    <name type="scientific">marine sediment metagenome</name>
    <dbReference type="NCBI Taxonomy" id="412755"/>
    <lineage>
        <taxon>unclassified sequences</taxon>
        <taxon>metagenomes</taxon>
        <taxon>ecological metagenomes</taxon>
    </lineage>
</organism>
<evidence type="ECO:0000259" key="2">
    <source>
        <dbReference type="Pfam" id="PF02374"/>
    </source>
</evidence>
<dbReference type="GO" id="GO:0005524">
    <property type="term" value="F:ATP binding"/>
    <property type="evidence" value="ECO:0007669"/>
    <property type="project" value="InterPro"/>
</dbReference>
<dbReference type="PANTHER" id="PTHR10803">
    <property type="entry name" value="ARSENICAL PUMP-DRIVING ATPASE ARSENITE-TRANSLOCATING ATPASE"/>
    <property type="match status" value="1"/>
</dbReference>
<sequence length="136" mass="16008">SIKGITNLYALEIDSKKLLDNEKAWYKPRVDRLLKEIAQVSLEREFLKHAWDLVPPGFDELMSLKELSYLVESRKYDVIVVDTAAGAHAIRLLELPEKYRWWIEKALEIFSYWSRVPHGLSYKIAIRHMAPLIEIR</sequence>
<feature type="non-terminal residue" evidence="3">
    <location>
        <position position="136"/>
    </location>
</feature>